<name>A0A439D201_9PEZI</name>
<proteinExistence type="inferred from homology"/>
<evidence type="ECO:0000313" key="4">
    <source>
        <dbReference type="Proteomes" id="UP000286045"/>
    </source>
</evidence>
<sequence length="221" mass="25075">MTSKEAEYQRLERSSNDISDGGSLQHYAVNTRRQRWPVAGWVLCILALVISNGVWLGVYQHQRNAHAANDFPVLSPYLFSTPYSEGNLSQQNPLWNELFPRGGGAVKVDPQWAIDNNLQLTQGYAPDGKAIYVVAMYHQLHCLKLKETQAVIRTSLYQFHNGREQTDPWSHIPHCLDALRQALQCLADPTLGGHGALHECRDFEALKGWTDEHAYIEYMDN</sequence>
<keyword evidence="2" id="KW-1133">Transmembrane helix</keyword>
<dbReference type="AlphaFoldDB" id="A0A439D201"/>
<dbReference type="PANTHER" id="PTHR33365">
    <property type="entry name" value="YALI0B05434P"/>
    <property type="match status" value="1"/>
</dbReference>
<dbReference type="GO" id="GO:0043386">
    <property type="term" value="P:mycotoxin biosynthetic process"/>
    <property type="evidence" value="ECO:0007669"/>
    <property type="project" value="InterPro"/>
</dbReference>
<keyword evidence="4" id="KW-1185">Reference proteome</keyword>
<dbReference type="STRING" id="363999.A0A439D201"/>
<dbReference type="EMBL" id="RYZI01000200">
    <property type="protein sequence ID" value="RWA08438.1"/>
    <property type="molecule type" value="Genomic_DNA"/>
</dbReference>
<dbReference type="InterPro" id="IPR021765">
    <property type="entry name" value="UstYa-like"/>
</dbReference>
<protein>
    <recommendedName>
        <fullName evidence="5">Oxidase ustYa</fullName>
    </recommendedName>
</protein>
<evidence type="ECO:0000313" key="3">
    <source>
        <dbReference type="EMBL" id="RWA08438.1"/>
    </source>
</evidence>
<reference evidence="3 4" key="1">
    <citation type="submission" date="2018-12" db="EMBL/GenBank/DDBJ databases">
        <title>Draft genome sequence of Xylaria grammica IHI A82.</title>
        <authorList>
            <person name="Buettner E."/>
            <person name="Kellner H."/>
        </authorList>
    </citation>
    <scope>NUCLEOTIDE SEQUENCE [LARGE SCALE GENOMIC DNA]</scope>
    <source>
        <strain evidence="3 4">IHI A82</strain>
    </source>
</reference>
<accession>A0A439D201</accession>
<gene>
    <name evidence="3" type="ORF">EKO27_g6672</name>
</gene>
<keyword evidence="2" id="KW-0812">Transmembrane</keyword>
<dbReference type="Pfam" id="PF11807">
    <property type="entry name" value="UstYa"/>
    <property type="match status" value="1"/>
</dbReference>
<comment type="similarity">
    <text evidence="1">Belongs to the ustYa family.</text>
</comment>
<evidence type="ECO:0000256" key="2">
    <source>
        <dbReference type="SAM" id="Phobius"/>
    </source>
</evidence>
<dbReference type="PANTHER" id="PTHR33365:SF6">
    <property type="entry name" value="OXIDASE USTYA"/>
    <property type="match status" value="1"/>
</dbReference>
<dbReference type="Proteomes" id="UP000286045">
    <property type="component" value="Unassembled WGS sequence"/>
</dbReference>
<feature type="transmembrane region" description="Helical" evidence="2">
    <location>
        <begin position="38"/>
        <end position="58"/>
    </location>
</feature>
<evidence type="ECO:0008006" key="5">
    <source>
        <dbReference type="Google" id="ProtNLM"/>
    </source>
</evidence>
<keyword evidence="2" id="KW-0472">Membrane</keyword>
<organism evidence="3 4">
    <name type="scientific">Xylaria grammica</name>
    <dbReference type="NCBI Taxonomy" id="363999"/>
    <lineage>
        <taxon>Eukaryota</taxon>
        <taxon>Fungi</taxon>
        <taxon>Dikarya</taxon>
        <taxon>Ascomycota</taxon>
        <taxon>Pezizomycotina</taxon>
        <taxon>Sordariomycetes</taxon>
        <taxon>Xylariomycetidae</taxon>
        <taxon>Xylariales</taxon>
        <taxon>Xylariaceae</taxon>
        <taxon>Xylaria</taxon>
    </lineage>
</organism>
<comment type="caution">
    <text evidence="3">The sequence shown here is derived from an EMBL/GenBank/DDBJ whole genome shotgun (WGS) entry which is preliminary data.</text>
</comment>
<evidence type="ECO:0000256" key="1">
    <source>
        <dbReference type="ARBA" id="ARBA00035112"/>
    </source>
</evidence>